<evidence type="ECO:0000256" key="2">
    <source>
        <dbReference type="ARBA" id="ARBA00011073"/>
    </source>
</evidence>
<comment type="subcellular location">
    <subcellularLocation>
        <location evidence="1">Secreted</location>
    </subcellularLocation>
</comment>
<dbReference type="Proteomes" id="UP000008963">
    <property type="component" value="Chromosome"/>
</dbReference>
<dbReference type="CDD" id="cd07496">
    <property type="entry name" value="Peptidases_S8_13"/>
    <property type="match status" value="1"/>
</dbReference>
<dbReference type="GO" id="GO:0006508">
    <property type="term" value="P:proteolysis"/>
    <property type="evidence" value="ECO:0007669"/>
    <property type="project" value="UniProtKB-KW"/>
</dbReference>
<keyword evidence="12" id="KW-1133">Transmembrane helix</keyword>
<dbReference type="Gene3D" id="3.40.50.200">
    <property type="entry name" value="Peptidase S8/S53 domain"/>
    <property type="match status" value="1"/>
</dbReference>
<evidence type="ECO:0000256" key="5">
    <source>
        <dbReference type="ARBA" id="ARBA00022729"/>
    </source>
</evidence>
<dbReference type="InterPro" id="IPR050131">
    <property type="entry name" value="Peptidase_S8_subtilisin-like"/>
</dbReference>
<dbReference type="InterPro" id="IPR023827">
    <property type="entry name" value="Peptidase_S8_Asp-AS"/>
</dbReference>
<dbReference type="PANTHER" id="PTHR43806:SF11">
    <property type="entry name" value="CEREVISIN-RELATED"/>
    <property type="match status" value="1"/>
</dbReference>
<dbReference type="PROSITE" id="PS51892">
    <property type="entry name" value="SUBTILASE"/>
    <property type="match status" value="1"/>
</dbReference>
<keyword evidence="6 9" id="KW-0378">Hydrolase</keyword>
<evidence type="ECO:0000256" key="11">
    <source>
        <dbReference type="SAM" id="MobiDB-lite"/>
    </source>
</evidence>
<dbReference type="InterPro" id="IPR000209">
    <property type="entry name" value="Peptidase_S8/S53_dom"/>
</dbReference>
<dbReference type="eggNOG" id="COG1404">
    <property type="taxonomic scope" value="Bacteria"/>
</dbReference>
<evidence type="ECO:0000256" key="12">
    <source>
        <dbReference type="SAM" id="Phobius"/>
    </source>
</evidence>
<reference evidence="15" key="1">
    <citation type="journal article" date="2013" name="ISME J.">
        <title>A small predatory core genome in the divergent marine Bacteriovorax marinus SJ and the terrestrial Bdellovibrio bacteriovorus.</title>
        <authorList>
            <person name="Crossman L.C."/>
            <person name="Chen H."/>
            <person name="Cerdeno-Tarraga A.M."/>
            <person name="Brooks K."/>
            <person name="Quail M.A."/>
            <person name="Pineiro S.A."/>
            <person name="Hobley L."/>
            <person name="Sockett R.E."/>
            <person name="Bentley S.D."/>
            <person name="Parkhill J."/>
            <person name="Williams H.N."/>
            <person name="Stine O.C."/>
        </authorList>
    </citation>
    <scope>NUCLEOTIDE SEQUENCE [LARGE SCALE GENOMIC DNA]</scope>
    <source>
        <strain evidence="15">ATCC BAA-682 / DSM 15412 / SJ</strain>
    </source>
</reference>
<evidence type="ECO:0000256" key="1">
    <source>
        <dbReference type="ARBA" id="ARBA00004613"/>
    </source>
</evidence>
<keyword evidence="12" id="KW-0812">Transmembrane</keyword>
<evidence type="ECO:0000256" key="8">
    <source>
        <dbReference type="ARBA" id="ARBA00023145"/>
    </source>
</evidence>
<keyword evidence="15" id="KW-1185">Reference proteome</keyword>
<evidence type="ECO:0000256" key="6">
    <source>
        <dbReference type="ARBA" id="ARBA00022801"/>
    </source>
</evidence>
<dbReference type="AlphaFoldDB" id="E1X1T7"/>
<feature type="active site" description="Charge relay system" evidence="9">
    <location>
        <position position="369"/>
    </location>
</feature>
<dbReference type="InterPro" id="IPR015500">
    <property type="entry name" value="Peptidase_S8_subtilisin-rel"/>
</dbReference>
<dbReference type="InterPro" id="IPR036852">
    <property type="entry name" value="Peptidase_S8/S53_dom_sf"/>
</dbReference>
<evidence type="ECO:0000256" key="10">
    <source>
        <dbReference type="RuleBase" id="RU003355"/>
    </source>
</evidence>
<protein>
    <submittedName>
        <fullName evidence="14">Serine metalloprotease</fullName>
    </submittedName>
</protein>
<dbReference type="Pfam" id="PF00082">
    <property type="entry name" value="Peptidase_S8"/>
    <property type="match status" value="1"/>
</dbReference>
<dbReference type="PROSITE" id="PS00137">
    <property type="entry name" value="SUBTILASE_HIS"/>
    <property type="match status" value="1"/>
</dbReference>
<evidence type="ECO:0000256" key="4">
    <source>
        <dbReference type="ARBA" id="ARBA00022670"/>
    </source>
</evidence>
<keyword evidence="12" id="KW-0472">Membrane</keyword>
<dbReference type="InterPro" id="IPR022398">
    <property type="entry name" value="Peptidase_S8_His-AS"/>
</dbReference>
<dbReference type="PATRIC" id="fig|862908.3.peg.1682"/>
<dbReference type="GO" id="GO:0004252">
    <property type="term" value="F:serine-type endopeptidase activity"/>
    <property type="evidence" value="ECO:0007669"/>
    <property type="project" value="UniProtKB-UniRule"/>
</dbReference>
<keyword evidence="3" id="KW-0964">Secreted</keyword>
<keyword evidence="7 9" id="KW-0720">Serine protease</keyword>
<feature type="transmembrane region" description="Helical" evidence="12">
    <location>
        <begin position="482"/>
        <end position="500"/>
    </location>
</feature>
<dbReference type="GO" id="GO:0008237">
    <property type="term" value="F:metallopeptidase activity"/>
    <property type="evidence" value="ECO:0007669"/>
    <property type="project" value="UniProtKB-KW"/>
</dbReference>
<keyword evidence="4 9" id="KW-0645">Protease</keyword>
<dbReference type="FunFam" id="3.40.50.200:FF:000022">
    <property type="entry name" value="Extracellular protease"/>
    <property type="match status" value="1"/>
</dbReference>
<dbReference type="PROSITE" id="PS00138">
    <property type="entry name" value="SUBTILASE_SER"/>
    <property type="match status" value="1"/>
</dbReference>
<organism evidence="14 15">
    <name type="scientific">Halobacteriovorax marinus (strain ATCC BAA-682 / DSM 15412 / SJ)</name>
    <name type="common">Bacteriovorax marinus</name>
    <dbReference type="NCBI Taxonomy" id="862908"/>
    <lineage>
        <taxon>Bacteria</taxon>
        <taxon>Pseudomonadati</taxon>
        <taxon>Bdellovibrionota</taxon>
        <taxon>Bacteriovoracia</taxon>
        <taxon>Bacteriovoracales</taxon>
        <taxon>Halobacteriovoraceae</taxon>
        <taxon>Halobacteriovorax</taxon>
    </lineage>
</organism>
<dbReference type="PRINTS" id="PR00723">
    <property type="entry name" value="SUBTILISIN"/>
</dbReference>
<comment type="similarity">
    <text evidence="2 9 10">Belongs to the peptidase S8 family.</text>
</comment>
<dbReference type="EMBL" id="FQ312005">
    <property type="protein sequence ID" value="CBW26597.1"/>
    <property type="molecule type" value="Genomic_DNA"/>
</dbReference>
<feature type="region of interest" description="Disordered" evidence="11">
    <location>
        <begin position="434"/>
        <end position="462"/>
    </location>
</feature>
<feature type="active site" description="Charge relay system" evidence="9">
    <location>
        <position position="131"/>
    </location>
</feature>
<dbReference type="InterPro" id="IPR023828">
    <property type="entry name" value="Peptidase_S8_Ser-AS"/>
</dbReference>
<dbReference type="GO" id="GO:0005576">
    <property type="term" value="C:extracellular region"/>
    <property type="evidence" value="ECO:0007669"/>
    <property type="project" value="UniProtKB-SubCell"/>
</dbReference>
<feature type="active site" description="Charge relay system" evidence="9">
    <location>
        <position position="191"/>
    </location>
</feature>
<accession>E1X1T7</accession>
<sequence>MIVRDSKAKLILGAAVLVLTTSASAKNRLIIKYRPVIETSQFKSKSEFVKKKFASKEEMQKEYEALKNSSMVESVEVDALLTTQQIHAEANSSDSRFSEQWSLGRSDGGIEAQEAWDITKGSSSTVVAVIDTGVVSHSDLNSKLLPGYDMVSDLSFANDGNGRDNDPSDPGDWISFGDSCYQGQSRNSTWHGTHVAGIIAASSNNSKGIAGVNWNAKILPVRALGKCGGYTTDIADAVKWAAGVSVAGTPTNQNPASVINLSLGGSGPCSAYMQDAINQAKSKGAVVVVAAGNSSANLDTTDFTPANCQGVLVVGSSTQNGYKSYFSNYGKVVDVSAPGGGNGSSVLSLGNTGSTTPSSESYVYQSGTSMSAPHVAGIVSLMKGVNPGLYPDQLMALVKEAAKSFPWSSGCEDGECGSGIALAWRAIELAQVESPDSTFRDTEETRAGTAPISQSPTMSTSGDSGGLCGSVIYKDESKNNSAGGSLFMVIAFALISISLLKKKIVA</sequence>
<evidence type="ECO:0000313" key="15">
    <source>
        <dbReference type="Proteomes" id="UP000008963"/>
    </source>
</evidence>
<dbReference type="HOGENOM" id="CLU_011263_8_1_7"/>
<feature type="compositionally biased region" description="Polar residues" evidence="11">
    <location>
        <begin position="451"/>
        <end position="462"/>
    </location>
</feature>
<evidence type="ECO:0000256" key="7">
    <source>
        <dbReference type="ARBA" id="ARBA00022825"/>
    </source>
</evidence>
<gene>
    <name evidence="14" type="ordered locus">BMS_1772</name>
</gene>
<evidence type="ECO:0000259" key="13">
    <source>
        <dbReference type="Pfam" id="PF00082"/>
    </source>
</evidence>
<dbReference type="SUPFAM" id="SSF52743">
    <property type="entry name" value="Subtilisin-like"/>
    <property type="match status" value="1"/>
</dbReference>
<dbReference type="PROSITE" id="PS00136">
    <property type="entry name" value="SUBTILASE_ASP"/>
    <property type="match status" value="1"/>
</dbReference>
<evidence type="ECO:0000256" key="9">
    <source>
        <dbReference type="PROSITE-ProRule" id="PRU01240"/>
    </source>
</evidence>
<dbReference type="PANTHER" id="PTHR43806">
    <property type="entry name" value="PEPTIDASE S8"/>
    <property type="match status" value="1"/>
</dbReference>
<evidence type="ECO:0000313" key="14">
    <source>
        <dbReference type="EMBL" id="CBW26597.1"/>
    </source>
</evidence>
<keyword evidence="14" id="KW-0482">Metalloprotease</keyword>
<evidence type="ECO:0000256" key="3">
    <source>
        <dbReference type="ARBA" id="ARBA00022525"/>
    </source>
</evidence>
<keyword evidence="8" id="KW-0865">Zymogen</keyword>
<feature type="domain" description="Peptidase S8/S53" evidence="13">
    <location>
        <begin position="123"/>
        <end position="404"/>
    </location>
</feature>
<name>E1X1T7_HALMS</name>
<dbReference type="InterPro" id="IPR034176">
    <property type="entry name" value="Peptidases_S8_13"/>
</dbReference>
<dbReference type="STRING" id="862908.BMS_1772"/>
<proteinExistence type="inferred from homology"/>
<keyword evidence="5" id="KW-0732">Signal</keyword>
<dbReference type="KEGG" id="bmx:BMS_1772"/>